<comment type="subcellular location">
    <subcellularLocation>
        <location evidence="1">Membrane</location>
        <topology evidence="1">Multi-pass membrane protein</topology>
    </subcellularLocation>
</comment>
<accession>A0A930VIS5</accession>
<comment type="caution">
    <text evidence="6">The sequence shown here is derived from an EMBL/GenBank/DDBJ whole genome shotgun (WGS) entry which is preliminary data.</text>
</comment>
<dbReference type="Gene3D" id="1.20.1260.100">
    <property type="entry name" value="TspO/MBR protein"/>
    <property type="match status" value="1"/>
</dbReference>
<dbReference type="InterPro" id="IPR038330">
    <property type="entry name" value="TspO/MBR-related_sf"/>
</dbReference>
<keyword evidence="4" id="KW-1133">Transmembrane helix</keyword>
<dbReference type="AlphaFoldDB" id="A0A930VIS5"/>
<evidence type="ECO:0000256" key="2">
    <source>
        <dbReference type="ARBA" id="ARBA00007524"/>
    </source>
</evidence>
<evidence type="ECO:0000256" key="5">
    <source>
        <dbReference type="ARBA" id="ARBA00023136"/>
    </source>
</evidence>
<evidence type="ECO:0000256" key="1">
    <source>
        <dbReference type="ARBA" id="ARBA00004141"/>
    </source>
</evidence>
<comment type="similarity">
    <text evidence="2">Belongs to the TspO/BZRP family.</text>
</comment>
<keyword evidence="7" id="KW-1185">Reference proteome</keyword>
<gene>
    <name evidence="6" type="ORF">ISU07_19335</name>
</gene>
<dbReference type="PANTHER" id="PTHR10057">
    <property type="entry name" value="PERIPHERAL-TYPE BENZODIAZEPINE RECEPTOR"/>
    <property type="match status" value="1"/>
</dbReference>
<dbReference type="PIRSF" id="PIRSF005859">
    <property type="entry name" value="PBR"/>
    <property type="match status" value="1"/>
</dbReference>
<evidence type="ECO:0000313" key="6">
    <source>
        <dbReference type="EMBL" id="MBF4765292.1"/>
    </source>
</evidence>
<keyword evidence="3" id="KW-0812">Transmembrane</keyword>
<proteinExistence type="inferred from homology"/>
<evidence type="ECO:0000256" key="4">
    <source>
        <dbReference type="ARBA" id="ARBA00022989"/>
    </source>
</evidence>
<dbReference type="Proteomes" id="UP000640489">
    <property type="component" value="Unassembled WGS sequence"/>
</dbReference>
<dbReference type="GO" id="GO:0016020">
    <property type="term" value="C:membrane"/>
    <property type="evidence" value="ECO:0007669"/>
    <property type="project" value="UniProtKB-SubCell"/>
</dbReference>
<dbReference type="InterPro" id="IPR004307">
    <property type="entry name" value="TspO_MBR"/>
</dbReference>
<reference evidence="6" key="1">
    <citation type="submission" date="2020-11" db="EMBL/GenBank/DDBJ databases">
        <title>Nocardioides sp. nov., isolated from Soil of Cynanchum wilfordii Hemsley rhizosphere.</title>
        <authorList>
            <person name="Lee J.-S."/>
            <person name="Suh M.K."/>
            <person name="Kim J.-S."/>
        </authorList>
    </citation>
    <scope>NUCLEOTIDE SEQUENCE</scope>
    <source>
        <strain evidence="6">KCTC 19275</strain>
    </source>
</reference>
<dbReference type="Pfam" id="PF03073">
    <property type="entry name" value="TspO_MBR"/>
    <property type="match status" value="1"/>
</dbReference>
<sequence length="141" mass="15392">MRRTVPPVVAAAVVGGIGTRPTSAWYRSLDKPTWQPPPWVFGPVWTALYASIAVGTARAMDEADTAERRSLERQLWVNMALNAGWCWLFFTAERPKAALAEIAVLEASTLALTRRVPALAPYAAWNAFATALNASIAHRNS</sequence>
<dbReference type="CDD" id="cd15904">
    <property type="entry name" value="TSPO_MBR"/>
    <property type="match status" value="1"/>
</dbReference>
<organism evidence="6 7">
    <name type="scientific">Nocardioides islandensis</name>
    <dbReference type="NCBI Taxonomy" id="433663"/>
    <lineage>
        <taxon>Bacteria</taxon>
        <taxon>Bacillati</taxon>
        <taxon>Actinomycetota</taxon>
        <taxon>Actinomycetes</taxon>
        <taxon>Propionibacteriales</taxon>
        <taxon>Nocardioidaceae</taxon>
        <taxon>Nocardioides</taxon>
    </lineage>
</organism>
<name>A0A930VIS5_9ACTN</name>
<dbReference type="PANTHER" id="PTHR10057:SF0">
    <property type="entry name" value="TRANSLOCATOR PROTEIN"/>
    <property type="match status" value="1"/>
</dbReference>
<dbReference type="GO" id="GO:0033013">
    <property type="term" value="P:tetrapyrrole metabolic process"/>
    <property type="evidence" value="ECO:0007669"/>
    <property type="project" value="UniProtKB-ARBA"/>
</dbReference>
<evidence type="ECO:0000313" key="7">
    <source>
        <dbReference type="Proteomes" id="UP000640489"/>
    </source>
</evidence>
<evidence type="ECO:0000256" key="3">
    <source>
        <dbReference type="ARBA" id="ARBA00022692"/>
    </source>
</evidence>
<keyword evidence="5" id="KW-0472">Membrane</keyword>
<dbReference type="EMBL" id="JADKPN010000014">
    <property type="protein sequence ID" value="MBF4765292.1"/>
    <property type="molecule type" value="Genomic_DNA"/>
</dbReference>
<dbReference type="FunFam" id="1.20.1260.100:FF:000001">
    <property type="entry name" value="translocator protein 2"/>
    <property type="match status" value="1"/>
</dbReference>
<protein>
    <submittedName>
        <fullName evidence="6">Tryptophan-rich sensory protein</fullName>
    </submittedName>
</protein>